<name>A0A939BRT6_9FIRM</name>
<keyword evidence="10" id="KW-1185">Reference proteome</keyword>
<dbReference type="InterPro" id="IPR036034">
    <property type="entry name" value="PDZ_sf"/>
</dbReference>
<dbReference type="InterPro" id="IPR050377">
    <property type="entry name" value="Radical_SAM_PqqE_MftC-like"/>
</dbReference>
<dbReference type="GO" id="GO:0046872">
    <property type="term" value="F:metal ion binding"/>
    <property type="evidence" value="ECO:0007669"/>
    <property type="project" value="UniProtKB-KW"/>
</dbReference>
<keyword evidence="6" id="KW-0408">Iron</keyword>
<dbReference type="Pfam" id="PF04055">
    <property type="entry name" value="Radical_SAM"/>
    <property type="match status" value="1"/>
</dbReference>
<dbReference type="InterPro" id="IPR000385">
    <property type="entry name" value="MoaA_NifB_PqqE_Fe-S-bd_CS"/>
</dbReference>
<accession>A0A939BRT6</accession>
<evidence type="ECO:0000256" key="1">
    <source>
        <dbReference type="ARBA" id="ARBA00001966"/>
    </source>
</evidence>
<organism evidence="9 10">
    <name type="scientific">Halanaerobacter jeridensis</name>
    <dbReference type="NCBI Taxonomy" id="706427"/>
    <lineage>
        <taxon>Bacteria</taxon>
        <taxon>Bacillati</taxon>
        <taxon>Bacillota</taxon>
        <taxon>Clostridia</taxon>
        <taxon>Halanaerobiales</taxon>
        <taxon>Halobacteroidaceae</taxon>
        <taxon>Halanaerobacter</taxon>
    </lineage>
</organism>
<protein>
    <submittedName>
        <fullName evidence="9">NifB/MoaA-like Fe-S oxidoreductase</fullName>
    </submittedName>
</protein>
<evidence type="ECO:0000313" key="10">
    <source>
        <dbReference type="Proteomes" id="UP000774000"/>
    </source>
</evidence>
<dbReference type="RefSeq" id="WP_204702412.1">
    <property type="nucleotide sequence ID" value="NZ_JAFBDQ010000015.1"/>
</dbReference>
<proteinExistence type="predicted"/>
<keyword evidence="5" id="KW-0560">Oxidoreductase</keyword>
<dbReference type="Gene3D" id="2.30.42.10">
    <property type="match status" value="1"/>
</dbReference>
<evidence type="ECO:0000313" key="9">
    <source>
        <dbReference type="EMBL" id="MBM7557664.1"/>
    </source>
</evidence>
<dbReference type="PANTHER" id="PTHR11228">
    <property type="entry name" value="RADICAL SAM DOMAIN PROTEIN"/>
    <property type="match status" value="1"/>
</dbReference>
<dbReference type="SFLD" id="SFLDG01067">
    <property type="entry name" value="SPASM/twitch_domain_containing"/>
    <property type="match status" value="1"/>
</dbReference>
<dbReference type="InterPro" id="IPR001478">
    <property type="entry name" value="PDZ"/>
</dbReference>
<evidence type="ECO:0000256" key="6">
    <source>
        <dbReference type="ARBA" id="ARBA00023004"/>
    </source>
</evidence>
<gene>
    <name evidence="9" type="ORF">JOC47_002530</name>
</gene>
<reference evidence="9" key="1">
    <citation type="submission" date="2021-01" db="EMBL/GenBank/DDBJ databases">
        <title>Genomic Encyclopedia of Type Strains, Phase IV (KMG-IV): sequencing the most valuable type-strain genomes for metagenomic binning, comparative biology and taxonomic classification.</title>
        <authorList>
            <person name="Goeker M."/>
        </authorList>
    </citation>
    <scope>NUCLEOTIDE SEQUENCE</scope>
    <source>
        <strain evidence="9">DSM 23230</strain>
    </source>
</reference>
<dbReference type="SUPFAM" id="SSF102114">
    <property type="entry name" value="Radical SAM enzymes"/>
    <property type="match status" value="1"/>
</dbReference>
<dbReference type="EMBL" id="JAFBDQ010000015">
    <property type="protein sequence ID" value="MBM7557664.1"/>
    <property type="molecule type" value="Genomic_DNA"/>
</dbReference>
<dbReference type="InterPro" id="IPR007197">
    <property type="entry name" value="rSAM"/>
</dbReference>
<dbReference type="Pfam" id="PF17820">
    <property type="entry name" value="PDZ_6"/>
    <property type="match status" value="1"/>
</dbReference>
<sequence>MDYSEQQLAVISAQQDNILPITSVCNLDCKFCSHKGNPKELKTFSSGHRPLNEVKNMIDFLSAERKIIIGESATKIEEGEPFTHPQFQEIIQLLREEFPKTTIQLTTNGSRLKQNNVEFLNQIDNVELNISLNSATIEGREELMNDLSAGVVLEGIKKLNELEIDYHGSIVAMPHLVGWSNLEETIAFFNQYGAQTLRVFLPGYTKHSPKDIKFDLNLWEELGEFISDCNSRYGVPVILEPAQVDDLKAVVNGIIVDSPAAKSKLQRGDQILKVAGKEVQTRVDAFNRLVDSADPEVVIKREEEQKFVIKKEAGVKSGAVLHYDLAPQFFQNLKQVIKDYQAQSVLLLTSELAKDRIEQAVKQMELDDIIDVKVVRSSFFGGSILSAGLLTVRDFKIELKKYGTDLEQFDLVLLPETSFDFRGFDLEGVSYHQLEEDLGIEVELLR</sequence>
<comment type="caution">
    <text evidence="9">The sequence shown here is derived from an EMBL/GenBank/DDBJ whole genome shotgun (WGS) entry which is preliminary data.</text>
</comment>
<dbReference type="SMART" id="SM00228">
    <property type="entry name" value="PDZ"/>
    <property type="match status" value="1"/>
</dbReference>
<dbReference type="AlphaFoldDB" id="A0A939BRT6"/>
<dbReference type="PANTHER" id="PTHR11228:SF7">
    <property type="entry name" value="PQQA PEPTIDE CYCLASE"/>
    <property type="match status" value="1"/>
</dbReference>
<keyword evidence="7" id="KW-0411">Iron-sulfur</keyword>
<dbReference type="CDD" id="cd01335">
    <property type="entry name" value="Radical_SAM"/>
    <property type="match status" value="1"/>
</dbReference>
<dbReference type="Gene3D" id="3.20.20.70">
    <property type="entry name" value="Aldolase class I"/>
    <property type="match status" value="1"/>
</dbReference>
<dbReference type="InterPro" id="IPR013785">
    <property type="entry name" value="Aldolase_TIM"/>
</dbReference>
<keyword evidence="2" id="KW-0004">4Fe-4S</keyword>
<dbReference type="Proteomes" id="UP000774000">
    <property type="component" value="Unassembled WGS sequence"/>
</dbReference>
<evidence type="ECO:0000259" key="8">
    <source>
        <dbReference type="SMART" id="SM00228"/>
    </source>
</evidence>
<evidence type="ECO:0000256" key="5">
    <source>
        <dbReference type="ARBA" id="ARBA00023002"/>
    </source>
</evidence>
<dbReference type="SFLD" id="SFLDS00029">
    <property type="entry name" value="Radical_SAM"/>
    <property type="match status" value="1"/>
</dbReference>
<dbReference type="PROSITE" id="PS01305">
    <property type="entry name" value="MOAA_NIFB_PQQE"/>
    <property type="match status" value="1"/>
</dbReference>
<dbReference type="Pfam" id="PF04459">
    <property type="entry name" value="DUF512"/>
    <property type="match status" value="1"/>
</dbReference>
<dbReference type="InterPro" id="IPR007549">
    <property type="entry name" value="DUF512"/>
</dbReference>
<evidence type="ECO:0000256" key="4">
    <source>
        <dbReference type="ARBA" id="ARBA00022723"/>
    </source>
</evidence>
<feature type="domain" description="PDZ" evidence="8">
    <location>
        <begin position="231"/>
        <end position="303"/>
    </location>
</feature>
<comment type="cofactor">
    <cofactor evidence="1">
        <name>[4Fe-4S] cluster</name>
        <dbReference type="ChEBI" id="CHEBI:49883"/>
    </cofactor>
</comment>
<dbReference type="InterPro" id="IPR058240">
    <property type="entry name" value="rSAM_sf"/>
</dbReference>
<evidence type="ECO:0000256" key="3">
    <source>
        <dbReference type="ARBA" id="ARBA00022691"/>
    </source>
</evidence>
<dbReference type="InterPro" id="IPR041489">
    <property type="entry name" value="PDZ_6"/>
</dbReference>
<evidence type="ECO:0000256" key="2">
    <source>
        <dbReference type="ARBA" id="ARBA00022485"/>
    </source>
</evidence>
<dbReference type="GO" id="GO:0016491">
    <property type="term" value="F:oxidoreductase activity"/>
    <property type="evidence" value="ECO:0007669"/>
    <property type="project" value="UniProtKB-KW"/>
</dbReference>
<keyword evidence="4" id="KW-0479">Metal-binding</keyword>
<evidence type="ECO:0000256" key="7">
    <source>
        <dbReference type="ARBA" id="ARBA00023014"/>
    </source>
</evidence>
<keyword evidence="3" id="KW-0949">S-adenosyl-L-methionine</keyword>
<dbReference type="SUPFAM" id="SSF50156">
    <property type="entry name" value="PDZ domain-like"/>
    <property type="match status" value="1"/>
</dbReference>
<dbReference type="GO" id="GO:0051539">
    <property type="term" value="F:4 iron, 4 sulfur cluster binding"/>
    <property type="evidence" value="ECO:0007669"/>
    <property type="project" value="UniProtKB-KW"/>
</dbReference>